<keyword evidence="5" id="KW-0539">Nucleus</keyword>
<dbReference type="InterPro" id="IPR036955">
    <property type="entry name" value="AP2/ERF_dom_sf"/>
</dbReference>
<accession>A0AAN7L9H1</accession>
<protein>
    <recommendedName>
        <fullName evidence="8">AP2/ERF domain-containing protein</fullName>
    </recommendedName>
</protein>
<evidence type="ECO:0000313" key="9">
    <source>
        <dbReference type="EMBL" id="KAK4780044.1"/>
    </source>
</evidence>
<evidence type="ECO:0000256" key="7">
    <source>
        <dbReference type="SAM" id="MobiDB-lite"/>
    </source>
</evidence>
<keyword evidence="2" id="KW-0805">Transcription regulation</keyword>
<evidence type="ECO:0000256" key="4">
    <source>
        <dbReference type="ARBA" id="ARBA00023163"/>
    </source>
</evidence>
<dbReference type="InterPro" id="IPR044808">
    <property type="entry name" value="ERF_plant"/>
</dbReference>
<evidence type="ECO:0000256" key="6">
    <source>
        <dbReference type="ARBA" id="ARBA00024343"/>
    </source>
</evidence>
<gene>
    <name evidence="9" type="ORF">SAY87_016150</name>
</gene>
<dbReference type="Gene3D" id="3.30.730.10">
    <property type="entry name" value="AP2/ERF domain"/>
    <property type="match status" value="1"/>
</dbReference>
<dbReference type="PROSITE" id="PS51032">
    <property type="entry name" value="AP2_ERF"/>
    <property type="match status" value="1"/>
</dbReference>
<name>A0AAN7L9H1_9MYRT</name>
<dbReference type="SUPFAM" id="SSF54171">
    <property type="entry name" value="DNA-binding domain"/>
    <property type="match status" value="1"/>
</dbReference>
<evidence type="ECO:0000256" key="5">
    <source>
        <dbReference type="ARBA" id="ARBA00023242"/>
    </source>
</evidence>
<evidence type="ECO:0000259" key="8">
    <source>
        <dbReference type="PROSITE" id="PS51032"/>
    </source>
</evidence>
<comment type="subcellular location">
    <subcellularLocation>
        <location evidence="1">Nucleus</location>
    </subcellularLocation>
</comment>
<organism evidence="9 10">
    <name type="scientific">Trapa incisa</name>
    <dbReference type="NCBI Taxonomy" id="236973"/>
    <lineage>
        <taxon>Eukaryota</taxon>
        <taxon>Viridiplantae</taxon>
        <taxon>Streptophyta</taxon>
        <taxon>Embryophyta</taxon>
        <taxon>Tracheophyta</taxon>
        <taxon>Spermatophyta</taxon>
        <taxon>Magnoliopsida</taxon>
        <taxon>eudicotyledons</taxon>
        <taxon>Gunneridae</taxon>
        <taxon>Pentapetalae</taxon>
        <taxon>rosids</taxon>
        <taxon>malvids</taxon>
        <taxon>Myrtales</taxon>
        <taxon>Lythraceae</taxon>
        <taxon>Trapa</taxon>
    </lineage>
</organism>
<dbReference type="Proteomes" id="UP001345219">
    <property type="component" value="Chromosome 13"/>
</dbReference>
<dbReference type="EMBL" id="JAXIOK010000001">
    <property type="protein sequence ID" value="KAK4780044.1"/>
    <property type="molecule type" value="Genomic_DNA"/>
</dbReference>
<dbReference type="GO" id="GO:0005634">
    <property type="term" value="C:nucleus"/>
    <property type="evidence" value="ECO:0007669"/>
    <property type="project" value="UniProtKB-SubCell"/>
</dbReference>
<dbReference type="PRINTS" id="PR00367">
    <property type="entry name" value="ETHRSPELEMNT"/>
</dbReference>
<feature type="compositionally biased region" description="Basic and acidic residues" evidence="7">
    <location>
        <begin position="216"/>
        <end position="227"/>
    </location>
</feature>
<feature type="compositionally biased region" description="Low complexity" evidence="7">
    <location>
        <begin position="172"/>
        <end position="184"/>
    </location>
</feature>
<dbReference type="PANTHER" id="PTHR31190:SF489">
    <property type="entry name" value="ETHYLENE-RESPONSIVE TRANSCRIPTION FACTOR ERF113-RELATED"/>
    <property type="match status" value="1"/>
</dbReference>
<keyword evidence="4" id="KW-0804">Transcription</keyword>
<dbReference type="GO" id="GO:0003677">
    <property type="term" value="F:DNA binding"/>
    <property type="evidence" value="ECO:0007669"/>
    <property type="project" value="UniProtKB-KW"/>
</dbReference>
<comment type="caution">
    <text evidence="9">The sequence shown here is derived from an EMBL/GenBank/DDBJ whole genome shotgun (WGS) entry which is preliminary data.</text>
</comment>
<dbReference type="GO" id="GO:0003700">
    <property type="term" value="F:DNA-binding transcription factor activity"/>
    <property type="evidence" value="ECO:0007669"/>
    <property type="project" value="InterPro"/>
</dbReference>
<evidence type="ECO:0000313" key="10">
    <source>
        <dbReference type="Proteomes" id="UP001345219"/>
    </source>
</evidence>
<evidence type="ECO:0000256" key="1">
    <source>
        <dbReference type="ARBA" id="ARBA00004123"/>
    </source>
</evidence>
<keyword evidence="3" id="KW-0238">DNA-binding</keyword>
<dbReference type="Pfam" id="PF00847">
    <property type="entry name" value="AP2"/>
    <property type="match status" value="1"/>
</dbReference>
<keyword evidence="10" id="KW-1185">Reference proteome</keyword>
<proteinExistence type="inferred from homology"/>
<dbReference type="InterPro" id="IPR016177">
    <property type="entry name" value="DNA-bd_dom_sf"/>
</dbReference>
<evidence type="ECO:0000256" key="3">
    <source>
        <dbReference type="ARBA" id="ARBA00023125"/>
    </source>
</evidence>
<evidence type="ECO:0000256" key="2">
    <source>
        <dbReference type="ARBA" id="ARBA00023015"/>
    </source>
</evidence>
<dbReference type="GO" id="GO:0009873">
    <property type="term" value="P:ethylene-activated signaling pathway"/>
    <property type="evidence" value="ECO:0007669"/>
    <property type="project" value="InterPro"/>
</dbReference>
<feature type="region of interest" description="Disordered" evidence="7">
    <location>
        <begin position="118"/>
        <end position="142"/>
    </location>
</feature>
<dbReference type="InterPro" id="IPR001471">
    <property type="entry name" value="AP2/ERF_dom"/>
</dbReference>
<feature type="region of interest" description="Disordered" evidence="7">
    <location>
        <begin position="172"/>
        <end position="227"/>
    </location>
</feature>
<dbReference type="AlphaFoldDB" id="A0AAN7L9H1"/>
<dbReference type="PANTHER" id="PTHR31190">
    <property type="entry name" value="DNA-BINDING DOMAIN"/>
    <property type="match status" value="1"/>
</dbReference>
<comment type="similarity">
    <text evidence="6">Belongs to the AP2/ERF transcription factor family. ERF subfamily.</text>
</comment>
<dbReference type="SMART" id="SM00380">
    <property type="entry name" value="AP2"/>
    <property type="match status" value="1"/>
</dbReference>
<dbReference type="CDD" id="cd00018">
    <property type="entry name" value="AP2"/>
    <property type="match status" value="1"/>
</dbReference>
<reference evidence="9 10" key="1">
    <citation type="journal article" date="2023" name="Hortic Res">
        <title>Pangenome of water caltrop reveals structural variations and asymmetric subgenome divergence after allopolyploidization.</title>
        <authorList>
            <person name="Zhang X."/>
            <person name="Chen Y."/>
            <person name="Wang L."/>
            <person name="Yuan Y."/>
            <person name="Fang M."/>
            <person name="Shi L."/>
            <person name="Lu R."/>
            <person name="Comes H.P."/>
            <person name="Ma Y."/>
            <person name="Chen Y."/>
            <person name="Huang G."/>
            <person name="Zhou Y."/>
            <person name="Zheng Z."/>
            <person name="Qiu Y."/>
        </authorList>
    </citation>
    <scope>NUCLEOTIDE SEQUENCE [LARGE SCALE GENOMIC DNA]</scope>
    <source>
        <tissue evidence="9">Roots</tissue>
    </source>
</reference>
<dbReference type="FunFam" id="3.30.730.10:FF:000001">
    <property type="entry name" value="Ethylene-responsive transcription factor 2"/>
    <property type="match status" value="1"/>
</dbReference>
<feature type="domain" description="AP2/ERF" evidence="8">
    <location>
        <begin position="56"/>
        <end position="113"/>
    </location>
</feature>
<sequence>MVTALSQVMGAAHGDKRPVMTYAVDSHPVPSVEEEHASSNFNLPNQEISSSIQRIHYRGVRQRPWGKWAAEIRDPHRAVRVWLGTFETAEEAAMAYDVAALGFKGSKAKLNFPERVKGSTYHSSTLPAEDHGPDPDSVPARGAYYPDLAQYAQLLSSSEIDLPQHITSNLLTTRTSNPSLSSSSSPPPAPPSSSIPASYATLTWHQLSSNSTDFGGEGKGEDHPAGG</sequence>
<feature type="compositionally biased region" description="Polar residues" evidence="7">
    <location>
        <begin position="200"/>
        <end position="213"/>
    </location>
</feature>